<dbReference type="InterPro" id="IPR040361">
    <property type="entry name" value="TPD1"/>
</dbReference>
<dbReference type="CDD" id="cd09612">
    <property type="entry name" value="Jacalin"/>
    <property type="match status" value="1"/>
</dbReference>
<comment type="caution">
    <text evidence="6">The sequence shown here is derived from an EMBL/GenBank/DDBJ whole genome shotgun (WGS) entry which is preliminary data.</text>
</comment>
<dbReference type="Gene3D" id="2.100.10.30">
    <property type="entry name" value="Jacalin-like lectin domain"/>
    <property type="match status" value="1"/>
</dbReference>
<dbReference type="InterPro" id="IPR033734">
    <property type="entry name" value="Jacalin-like_lectin_dom_plant"/>
</dbReference>
<organism evidence="6 7">
    <name type="scientific">Lolium multiflorum</name>
    <name type="common">Italian ryegrass</name>
    <name type="synonym">Lolium perenne subsp. multiflorum</name>
    <dbReference type="NCBI Taxonomy" id="4521"/>
    <lineage>
        <taxon>Eukaryota</taxon>
        <taxon>Viridiplantae</taxon>
        <taxon>Streptophyta</taxon>
        <taxon>Embryophyta</taxon>
        <taxon>Tracheophyta</taxon>
        <taxon>Spermatophyta</taxon>
        <taxon>Magnoliopsida</taxon>
        <taxon>Liliopsida</taxon>
        <taxon>Poales</taxon>
        <taxon>Poaceae</taxon>
        <taxon>BOP clade</taxon>
        <taxon>Pooideae</taxon>
        <taxon>Poodae</taxon>
        <taxon>Poeae</taxon>
        <taxon>Poeae Chloroplast Group 2 (Poeae type)</taxon>
        <taxon>Loliodinae</taxon>
        <taxon>Loliinae</taxon>
        <taxon>Lolium</taxon>
    </lineage>
</organism>
<feature type="transmembrane region" description="Helical" evidence="4">
    <location>
        <begin position="24"/>
        <end position="51"/>
    </location>
</feature>
<dbReference type="PROSITE" id="PS51752">
    <property type="entry name" value="JACALIN_LECTIN"/>
    <property type="match status" value="1"/>
</dbReference>
<keyword evidence="4" id="KW-1133">Transmembrane helix</keyword>
<reference evidence="6" key="1">
    <citation type="submission" date="2023-07" db="EMBL/GenBank/DDBJ databases">
        <title>A chromosome-level genome assembly of Lolium multiflorum.</title>
        <authorList>
            <person name="Chen Y."/>
            <person name="Copetti D."/>
            <person name="Kolliker R."/>
            <person name="Studer B."/>
        </authorList>
    </citation>
    <scope>NUCLEOTIDE SEQUENCE</scope>
    <source>
        <strain evidence="6">02402/16</strain>
        <tissue evidence="6">Leaf</tissue>
    </source>
</reference>
<keyword evidence="4" id="KW-0472">Membrane</keyword>
<dbReference type="Pfam" id="PF24068">
    <property type="entry name" value="TPD1_C"/>
    <property type="match status" value="1"/>
</dbReference>
<evidence type="ECO:0000313" key="7">
    <source>
        <dbReference type="Proteomes" id="UP001231189"/>
    </source>
</evidence>
<evidence type="ECO:0000313" key="6">
    <source>
        <dbReference type="EMBL" id="KAK1647301.1"/>
    </source>
</evidence>
<dbReference type="SUPFAM" id="SSF51101">
    <property type="entry name" value="Mannose-binding lectins"/>
    <property type="match status" value="1"/>
</dbReference>
<dbReference type="AlphaFoldDB" id="A0AAD8S7V4"/>
<keyword evidence="7" id="KW-1185">Reference proteome</keyword>
<dbReference type="SMART" id="SM00915">
    <property type="entry name" value="Jacalin"/>
    <property type="match status" value="1"/>
</dbReference>
<dbReference type="Pfam" id="PF01419">
    <property type="entry name" value="Jacalin"/>
    <property type="match status" value="1"/>
</dbReference>
<accession>A0AAD8S7V4</accession>
<dbReference type="EMBL" id="JAUUTY010000004">
    <property type="protein sequence ID" value="KAK1647301.1"/>
    <property type="molecule type" value="Genomic_DNA"/>
</dbReference>
<proteinExistence type="predicted"/>
<evidence type="ECO:0000256" key="1">
    <source>
        <dbReference type="ARBA" id="ARBA00022729"/>
    </source>
</evidence>
<feature type="region of interest" description="Disordered" evidence="3">
    <location>
        <begin position="93"/>
        <end position="116"/>
    </location>
</feature>
<sequence length="473" mass="50392">MDCRGQLTDLVKVELANYLAMARFSAATLLLILVGTVSVYTCSTLAGAALGRTLASSTRTRTKHPPARDIALRVSVSLRGLAEDFAKELWRGNHREGRRSGGAGGDGAEAALSSPAARASVPLSRAELQEQQRQAMLAQIAYTNIQRDIHEEAAAARARPVSRHRREMRRGGGMASTEQQTARPSSRALRNFSGEISEGTKHGERGVVKVGPWGGSGGLAFSMPGSGGGAARLLSVFVEHTDAVHGFSYEYLQAGVRRTSGPPDGHRYAPKGIGPVVTTGSTIEFSSDEQLTAVEGTFGRFRGGWAMDGQLPEQVVVTSLTFHTDKGETYGPYGEETGTPFSIPAANGCIVGFWGRSGWLLDAIGVYITPCDAQRSCGKSDITFTVRKTGNVVGRQPEYVVAIRTSCSCPMKDVRVWCGGLENSAVPLDASKVEVDDGMCVVKQPVAKGSPVIFTYSCEVPVNFRVFNAAPDC</sequence>
<keyword evidence="1" id="KW-0732">Signal</keyword>
<dbReference type="InterPro" id="IPR001229">
    <property type="entry name" value="Jacalin-like_lectin_dom"/>
</dbReference>
<dbReference type="Proteomes" id="UP001231189">
    <property type="component" value="Unassembled WGS sequence"/>
</dbReference>
<dbReference type="InterPro" id="IPR036404">
    <property type="entry name" value="Jacalin-like_lectin_dom_sf"/>
</dbReference>
<feature type="domain" description="Jacalin-type lectin" evidence="5">
    <location>
        <begin position="207"/>
        <end position="370"/>
    </location>
</feature>
<dbReference type="GO" id="GO:0030246">
    <property type="term" value="F:carbohydrate binding"/>
    <property type="evidence" value="ECO:0007669"/>
    <property type="project" value="UniProtKB-KW"/>
</dbReference>
<evidence type="ECO:0000256" key="2">
    <source>
        <dbReference type="ARBA" id="ARBA00022734"/>
    </source>
</evidence>
<keyword evidence="2" id="KW-0430">Lectin</keyword>
<keyword evidence="4" id="KW-0812">Transmembrane</keyword>
<evidence type="ECO:0000256" key="4">
    <source>
        <dbReference type="SAM" id="Phobius"/>
    </source>
</evidence>
<protein>
    <recommendedName>
        <fullName evidence="5">Jacalin-type lectin domain-containing protein</fullName>
    </recommendedName>
</protein>
<gene>
    <name evidence="6" type="ORF">QYE76_065106</name>
</gene>
<evidence type="ECO:0000256" key="3">
    <source>
        <dbReference type="SAM" id="MobiDB-lite"/>
    </source>
</evidence>
<feature type="compositionally biased region" description="Basic and acidic residues" evidence="3">
    <location>
        <begin position="198"/>
        <end position="207"/>
    </location>
</feature>
<dbReference type="PANTHER" id="PTHR46506">
    <property type="entry name" value="OS05G0143600 PROTEIN"/>
    <property type="match status" value="1"/>
</dbReference>
<feature type="region of interest" description="Disordered" evidence="3">
    <location>
        <begin position="154"/>
        <end position="207"/>
    </location>
</feature>
<name>A0AAD8S7V4_LOLMU</name>
<evidence type="ECO:0000259" key="5">
    <source>
        <dbReference type="PROSITE" id="PS51752"/>
    </source>
</evidence>